<dbReference type="Gene3D" id="1.25.40.10">
    <property type="entry name" value="Tetratricopeptide repeat domain"/>
    <property type="match status" value="1"/>
</dbReference>
<gene>
    <name evidence="3" type="ORF">BOTCAL_0006g00030</name>
</gene>
<evidence type="ECO:0000256" key="1">
    <source>
        <dbReference type="SAM" id="MobiDB-lite"/>
    </source>
</evidence>
<feature type="region of interest" description="Disordered" evidence="1">
    <location>
        <begin position="227"/>
        <end position="295"/>
    </location>
</feature>
<dbReference type="PANTHER" id="PTHR45862">
    <property type="entry name" value="PROTEIN SGT1 HOMOLOG"/>
    <property type="match status" value="1"/>
</dbReference>
<reference evidence="3 4" key="1">
    <citation type="submission" date="2017-11" db="EMBL/GenBank/DDBJ databases">
        <title>Comparative genomics of Botrytis spp.</title>
        <authorList>
            <person name="Valero-Jimenez C.A."/>
            <person name="Tapia P."/>
            <person name="Veloso J."/>
            <person name="Silva-Moreno E."/>
            <person name="Staats M."/>
            <person name="Valdes J.H."/>
            <person name="Van Kan J.A.L."/>
        </authorList>
    </citation>
    <scope>NUCLEOTIDE SEQUENCE [LARGE SCALE GENOMIC DNA]</scope>
    <source>
        <strain evidence="3 4">MUCL2830</strain>
    </source>
</reference>
<proteinExistence type="predicted"/>
<evidence type="ECO:0000259" key="2">
    <source>
        <dbReference type="PROSITE" id="PS51048"/>
    </source>
</evidence>
<dbReference type="Proteomes" id="UP000297299">
    <property type="component" value="Unassembled WGS sequence"/>
</dbReference>
<dbReference type="GO" id="GO:0051087">
    <property type="term" value="F:protein-folding chaperone binding"/>
    <property type="evidence" value="ECO:0007669"/>
    <property type="project" value="InterPro"/>
</dbReference>
<dbReference type="SUPFAM" id="SSF48452">
    <property type="entry name" value="TPR-like"/>
    <property type="match status" value="1"/>
</dbReference>
<comment type="caution">
    <text evidence="3">The sequence shown here is derived from an EMBL/GenBank/DDBJ whole genome shotgun (WGS) entry which is preliminary data.</text>
</comment>
<dbReference type="InterPro" id="IPR008978">
    <property type="entry name" value="HSP20-like_chaperone"/>
</dbReference>
<evidence type="ECO:0000313" key="4">
    <source>
        <dbReference type="Proteomes" id="UP000297299"/>
    </source>
</evidence>
<feature type="domain" description="SGS" evidence="2">
    <location>
        <begin position="253"/>
        <end position="352"/>
    </location>
</feature>
<dbReference type="STRING" id="38488.A0A4Y8DHE1"/>
<evidence type="ECO:0000313" key="3">
    <source>
        <dbReference type="EMBL" id="TEY86524.1"/>
    </source>
</evidence>
<dbReference type="SMART" id="SM00028">
    <property type="entry name" value="TPR"/>
    <property type="match status" value="2"/>
</dbReference>
<feature type="compositionally biased region" description="Basic and acidic residues" evidence="1">
    <location>
        <begin position="274"/>
        <end position="285"/>
    </location>
</feature>
<dbReference type="EMBL" id="PHWZ01000006">
    <property type="protein sequence ID" value="TEY86524.1"/>
    <property type="molecule type" value="Genomic_DNA"/>
</dbReference>
<organism evidence="3 4">
    <name type="scientific">Botryotinia calthae</name>
    <dbReference type="NCBI Taxonomy" id="38488"/>
    <lineage>
        <taxon>Eukaryota</taxon>
        <taxon>Fungi</taxon>
        <taxon>Dikarya</taxon>
        <taxon>Ascomycota</taxon>
        <taxon>Pezizomycotina</taxon>
        <taxon>Leotiomycetes</taxon>
        <taxon>Helotiales</taxon>
        <taxon>Sclerotiniaceae</taxon>
        <taxon>Botryotinia</taxon>
    </lineage>
</organism>
<dbReference type="InterPro" id="IPR044563">
    <property type="entry name" value="Sgt1-like"/>
</dbReference>
<dbReference type="PROSITE" id="PS51048">
    <property type="entry name" value="SGS"/>
    <property type="match status" value="1"/>
</dbReference>
<protein>
    <recommendedName>
        <fullName evidence="2">SGS domain-containing protein</fullName>
    </recommendedName>
</protein>
<dbReference type="Pfam" id="PF05002">
    <property type="entry name" value="SGS"/>
    <property type="match status" value="1"/>
</dbReference>
<sequence length="352" mass="38037">MSTQAALGAAAIDKRDYPAAIEHLTKAIAESPNSPNYLISRSIAYQRAKNYDASLADADAAVHAAIARSRRELIGTAHFRRAVALHGLGRFGDARLCLAWCMQKNPKEKALTMWQAKVKMDYENAGGEEAECNKCTVKEIPNKQAAVTPEAKDPKGKGAEGSSKAPISAPAVTAKENIRQEWIQSNSKVTITIYAKGVAKDTAQINIDEGQTKQGLKWSNLEGTKPIINKSTEEKKSEIPAAALDPSVEKAPSYPTSSRNGPKDWDALASSALKSEKKDGAKDTGEDSDEEGGDAMDSFFKKLYKNADPDTKKAMMKSFQESNGTSLSTVWADVKKAPVPIQPPQGVEAKKW</sequence>
<dbReference type="InterPro" id="IPR019734">
    <property type="entry name" value="TPR_rpt"/>
</dbReference>
<dbReference type="SUPFAM" id="SSF49764">
    <property type="entry name" value="HSP20-like chaperones"/>
    <property type="match status" value="2"/>
</dbReference>
<dbReference type="InterPro" id="IPR011990">
    <property type="entry name" value="TPR-like_helical_dom_sf"/>
</dbReference>
<dbReference type="OrthoDB" id="1898560at2759"/>
<dbReference type="AlphaFoldDB" id="A0A4Y8DHE1"/>
<accession>A0A4Y8DHE1</accession>
<dbReference type="Gene3D" id="2.60.40.790">
    <property type="match status" value="1"/>
</dbReference>
<keyword evidence="4" id="KW-1185">Reference proteome</keyword>
<dbReference type="InterPro" id="IPR007699">
    <property type="entry name" value="SGS_dom"/>
</dbReference>
<feature type="region of interest" description="Disordered" evidence="1">
    <location>
        <begin position="145"/>
        <end position="168"/>
    </location>
</feature>
<name>A0A4Y8DHE1_9HELO</name>